<dbReference type="InterPro" id="IPR004514">
    <property type="entry name" value="Gln-tRNA-synth"/>
</dbReference>
<evidence type="ECO:0000256" key="4">
    <source>
        <dbReference type="ARBA" id="ARBA00022598"/>
    </source>
</evidence>
<dbReference type="InterPro" id="IPR011050">
    <property type="entry name" value="Pectin_lyase_fold/virulence"/>
</dbReference>
<dbReference type="InterPro" id="IPR007639">
    <property type="entry name" value="Gln-tRNA-synth_Ib_RNA-bd_N"/>
</dbReference>
<keyword evidence="9" id="KW-0063">Aspartyl esterase</keyword>
<dbReference type="Pfam" id="PF01095">
    <property type="entry name" value="Pectinesterase"/>
    <property type="match status" value="1"/>
</dbReference>
<evidence type="ECO:0000256" key="9">
    <source>
        <dbReference type="ARBA" id="ARBA00023085"/>
    </source>
</evidence>
<dbReference type="EMBL" id="LR999456">
    <property type="protein sequence ID" value="CAE6110940.1"/>
    <property type="molecule type" value="Genomic_DNA"/>
</dbReference>
<dbReference type="FunFam" id="2.160.20.10:FF:000018">
    <property type="entry name" value="Pectinesterase"/>
    <property type="match status" value="1"/>
</dbReference>
<dbReference type="GO" id="GO:0030599">
    <property type="term" value="F:pectinesterase activity"/>
    <property type="evidence" value="ECO:0007669"/>
    <property type="project" value="InterPro"/>
</dbReference>
<evidence type="ECO:0000259" key="19">
    <source>
        <dbReference type="Pfam" id="PF20974"/>
    </source>
</evidence>
<dbReference type="FunFam" id="2.40.240.10:FF:000007">
    <property type="entry name" value="Glutamine--tRNA ligase"/>
    <property type="match status" value="1"/>
</dbReference>
<dbReference type="Pfam" id="PF04558">
    <property type="entry name" value="tRNA_synt_1c_R1"/>
    <property type="match status" value="1"/>
</dbReference>
<dbReference type="FunFam" id="1.10.10.2420:FF:000001">
    <property type="entry name" value="Glutamine--tRNA ligase cytoplasmic"/>
    <property type="match status" value="1"/>
</dbReference>
<dbReference type="PROSITE" id="PS00178">
    <property type="entry name" value="AA_TRNA_LIGASE_I"/>
    <property type="match status" value="1"/>
</dbReference>
<name>A0A8S2ANN5_ARAAE</name>
<dbReference type="Gene3D" id="1.10.10.2420">
    <property type="match status" value="1"/>
</dbReference>
<evidence type="ECO:0000259" key="14">
    <source>
        <dbReference type="Pfam" id="PF00749"/>
    </source>
</evidence>
<feature type="domain" description="Pectinesterase catalytic" evidence="15">
    <location>
        <begin position="846"/>
        <end position="1133"/>
    </location>
</feature>
<dbReference type="GO" id="GO:0006425">
    <property type="term" value="P:glutaminyl-tRNA aminoacylation"/>
    <property type="evidence" value="ECO:0007669"/>
    <property type="project" value="InterPro"/>
</dbReference>
<feature type="domain" description="Glutamyl/glutaminyl-tRNA synthetase class Ib anti-codon binding" evidence="16">
    <location>
        <begin position="574"/>
        <end position="677"/>
    </location>
</feature>
<keyword evidence="10" id="KW-0030">Aminoacyl-tRNA synthetase</keyword>
<dbReference type="Pfam" id="PF00749">
    <property type="entry name" value="tRNA-synt_1c"/>
    <property type="match status" value="1"/>
</dbReference>
<dbReference type="InterPro" id="IPR042559">
    <property type="entry name" value="Gln-tRNA-synth_Ib_RNA-bd_N_2"/>
</dbReference>
<dbReference type="InterPro" id="IPR050132">
    <property type="entry name" value="Gln/Glu-tRNA_Ligase"/>
</dbReference>
<evidence type="ECO:0000313" key="21">
    <source>
        <dbReference type="Proteomes" id="UP000682877"/>
    </source>
</evidence>
<dbReference type="AlphaFoldDB" id="A0A8S2ANN5"/>
<dbReference type="GO" id="GO:0042545">
    <property type="term" value="P:cell wall modification"/>
    <property type="evidence" value="ECO:0007669"/>
    <property type="project" value="InterPro"/>
</dbReference>
<evidence type="ECO:0000259" key="17">
    <source>
        <dbReference type="Pfam" id="PF04557"/>
    </source>
</evidence>
<evidence type="ECO:0000256" key="12">
    <source>
        <dbReference type="ARBA" id="ARBA00048270"/>
    </source>
</evidence>
<dbReference type="PROSITE" id="PS00503">
    <property type="entry name" value="PECTINESTERASE_2"/>
    <property type="match status" value="1"/>
</dbReference>
<keyword evidence="21" id="KW-1185">Reference proteome</keyword>
<dbReference type="PANTHER" id="PTHR43097">
    <property type="entry name" value="GLUTAMINE-TRNA LIGASE"/>
    <property type="match status" value="1"/>
</dbReference>
<dbReference type="InterPro" id="IPR020056">
    <property type="entry name" value="Rbsml_bL25/Gln-tRNA_synth_N"/>
</dbReference>
<keyword evidence="8" id="KW-0648">Protein biosynthesis</keyword>
<dbReference type="Gene3D" id="2.160.20.10">
    <property type="entry name" value="Single-stranded right-handed beta-helix, Pectin lyase-like"/>
    <property type="match status" value="1"/>
</dbReference>
<dbReference type="SUPFAM" id="SSF52374">
    <property type="entry name" value="Nucleotidylyl transferase"/>
    <property type="match status" value="1"/>
</dbReference>
<dbReference type="InterPro" id="IPR000070">
    <property type="entry name" value="Pectinesterase_cat"/>
</dbReference>
<feature type="domain" description="Glutaminyl-tRNA synthetase class Ib non-specific RNA-binding" evidence="18">
    <location>
        <begin position="7"/>
        <end position="165"/>
    </location>
</feature>
<dbReference type="Gene3D" id="1.10.8.1290">
    <property type="entry name" value="Glutaminyl-tRNA synthetase, non-specific RNA binding region part 1, domain 1"/>
    <property type="match status" value="1"/>
</dbReference>
<dbReference type="InterPro" id="IPR020059">
    <property type="entry name" value="Glu/Gln-tRNA-synth_Ib_codon-bd"/>
</dbReference>
<feature type="domain" description="tRNA synthetases class I (E and Q) anti-codon binding" evidence="19">
    <location>
        <begin position="687"/>
        <end position="765"/>
    </location>
</feature>
<dbReference type="Proteomes" id="UP000682877">
    <property type="component" value="Chromosome 6"/>
</dbReference>
<evidence type="ECO:0000256" key="2">
    <source>
        <dbReference type="ARBA" id="ARBA00005594"/>
    </source>
</evidence>
<dbReference type="InterPro" id="IPR000924">
    <property type="entry name" value="Glu/Gln-tRNA-synth"/>
</dbReference>
<keyword evidence="5" id="KW-0547">Nucleotide-binding</keyword>
<keyword evidence="6" id="KW-0378">Hydrolase</keyword>
<dbReference type="FunFam" id="2.40.240.10:FF:000011">
    <property type="entry name" value="Glutamine--tRNA ligase cytoplasmic"/>
    <property type="match status" value="1"/>
</dbReference>
<dbReference type="FunFam" id="1.10.8.1290:FF:000002">
    <property type="entry name" value="Glutamine--tRNA ligase cytoplasmic"/>
    <property type="match status" value="1"/>
</dbReference>
<dbReference type="Gene3D" id="3.40.50.620">
    <property type="entry name" value="HUPs"/>
    <property type="match status" value="1"/>
</dbReference>
<evidence type="ECO:0000256" key="5">
    <source>
        <dbReference type="ARBA" id="ARBA00022741"/>
    </source>
</evidence>
<proteinExistence type="inferred from homology"/>
<sequence length="1139" mass="129612">MVHEDEKSLELFLCIGLDERTARDIVKNNRNLTSDLTALIQQARVADGCDRTAGVLLYSVVTKYAGKALVHRPTLLEYIVSSKIKTSSQLDAAYSFFGNTGIEDFKLNEFEEACGVAVEVSPEDIEKTVKQIFEENMKTILEQRYRTSVGKLTGHVLKSLPWADPETVRRVIEEKLYALLGEKTAADNEKPTKKKEKKEKPTKVENAVLEAIPHPAEEELNPYSIFPQPKENLKVHTEVPFSDGSVLRCSNTKEVLDKHLKVTGGKVYTRFPPEPNGYLHIGHAKAMSVDFGLAKERGGWCYLRYDDTNPEAEKKEYISHIEEIVNWMGWEPFKITYTSDYFQELYDLAVELIRRGHAYVDHQNAEEIKEYREKKMNSPWRERPIEESLELFDEMRRGMIDEGKATLRLKQDMKSDNCNMYDLIAYRIKFTPHPHTGDRWRIYPTYDYAHCIVDSLENITHSLCTLEFETRRASYYWLLHSLGLYMPYVWEYSRLNVTNTVMSKRKLNYIVTNKYVDGWDDPRLLTLAGLRRRGVTPTAINAFVRGLGITRSDGSLIHVSRLEHHIREELNKTAPRTMVVLNPLKVVITNLEADKVMELDAKRWPDAQNDDPSFYKVLLSRVIYIEQSDFQKKDSKNYYGLAPGKSVLLRYAFPIKCTNVVFADDTETVCEIHVEYDPEKKIKPKGVLHWVPESSPGKEPIKVEVRSFENLFNSENPAELNDDWLADINPNSKVVVSDAYALSTIKDAVVGDTFQFERLGYYTVDKDSTPGKLVFNRTVTLKDGYKKGLRLRPRNQKNVNTTSDRTQNPEDEFMKWVRFVGSLKHSVFKAAKNKLFPSYTLTVHKKSNKGDFTKIQDAIDSLPLINFVRVVIKVHAGVYKEKVNIPPMKAFITIEGEGAEKTTVEWGDTAQTPDSKGNPMGTYNSASFAVNSPFFVAKNITFKNTTPVPLPGAVGKQAVALRVSADNAAFFGCRMLGAQDTLYDHLGRHYYKDCYIEGSVDFIFGNALSLYEGCHVHAIADKLGAVTAQGRSSVLEDTGFSFVKCKVTGTGVLYLGRAWGPFSRVVFAYTYMDNIILPRGWYNWGDPSREMTVFYGQYKCTGAGANYGGRVAWARELTDEEAKPFLSLTFIDGSEWIKL</sequence>
<keyword evidence="4" id="KW-0436">Ligase</keyword>
<comment type="similarity">
    <text evidence="2">Belongs to the class-I aminoacyl-tRNA synthetase family.</text>
</comment>
<feature type="domain" description="Glutamyl/glutaminyl-tRNA synthetase class Ib catalytic" evidence="14">
    <location>
        <begin position="266"/>
        <end position="571"/>
    </location>
</feature>
<dbReference type="EC" id="6.1.1.18" evidence="3"/>
<dbReference type="PANTHER" id="PTHR43097:SF4">
    <property type="entry name" value="GLUTAMINE--TRNA LIGASE"/>
    <property type="match status" value="1"/>
</dbReference>
<dbReference type="InterPro" id="IPR014729">
    <property type="entry name" value="Rossmann-like_a/b/a_fold"/>
</dbReference>
<dbReference type="GO" id="GO:0004819">
    <property type="term" value="F:glutamine-tRNA ligase activity"/>
    <property type="evidence" value="ECO:0007669"/>
    <property type="project" value="UniProtKB-EC"/>
</dbReference>
<comment type="pathway">
    <text evidence="1">Glycan metabolism; pectin degradation; 2-dehydro-3-deoxy-D-gluconate from pectin: step 1/5.</text>
</comment>
<dbReference type="InterPro" id="IPR007638">
    <property type="entry name" value="Gln-tRNA-synth_Ib_RNA-bd_2"/>
</dbReference>
<evidence type="ECO:0000256" key="11">
    <source>
        <dbReference type="ARBA" id="ARBA00030466"/>
    </source>
</evidence>
<dbReference type="GO" id="GO:0005829">
    <property type="term" value="C:cytosol"/>
    <property type="evidence" value="ECO:0007669"/>
    <property type="project" value="TreeGrafter"/>
</dbReference>
<gene>
    <name evidence="20" type="ORF">AARE701A_LOCUS15679</name>
</gene>
<dbReference type="SUPFAM" id="SSF51126">
    <property type="entry name" value="Pectin lyase-like"/>
    <property type="match status" value="1"/>
</dbReference>
<protein>
    <recommendedName>
        <fullName evidence="3">glutamine--tRNA ligase</fullName>
        <ecNumber evidence="3">6.1.1.18</ecNumber>
    </recommendedName>
    <alternativeName>
        <fullName evidence="11">Glutaminyl-tRNA synthetase</fullName>
    </alternativeName>
</protein>
<comment type="catalytic activity">
    <reaction evidence="12">
        <text>tRNA(Gln) + L-glutamine + ATP = L-glutaminyl-tRNA(Gln) + AMP + diphosphate</text>
        <dbReference type="Rhea" id="RHEA:20121"/>
        <dbReference type="Rhea" id="RHEA-COMP:9662"/>
        <dbReference type="Rhea" id="RHEA-COMP:9681"/>
        <dbReference type="ChEBI" id="CHEBI:30616"/>
        <dbReference type="ChEBI" id="CHEBI:33019"/>
        <dbReference type="ChEBI" id="CHEBI:58359"/>
        <dbReference type="ChEBI" id="CHEBI:78442"/>
        <dbReference type="ChEBI" id="CHEBI:78521"/>
        <dbReference type="ChEBI" id="CHEBI:456215"/>
        <dbReference type="EC" id="6.1.1.18"/>
    </reaction>
</comment>
<dbReference type="Pfam" id="PF03950">
    <property type="entry name" value="tRNA-synt_1c_C"/>
    <property type="match status" value="1"/>
</dbReference>
<dbReference type="GO" id="GO:0009791">
    <property type="term" value="P:post-embryonic development"/>
    <property type="evidence" value="ECO:0007669"/>
    <property type="project" value="UniProtKB-ARBA"/>
</dbReference>
<dbReference type="InterPro" id="IPR020058">
    <property type="entry name" value="Glu/Gln-tRNA-synth_Ib_cat-dom"/>
</dbReference>
<evidence type="ECO:0000259" key="16">
    <source>
        <dbReference type="Pfam" id="PF03950"/>
    </source>
</evidence>
<dbReference type="NCBIfam" id="TIGR00440">
    <property type="entry name" value="glnS"/>
    <property type="match status" value="1"/>
</dbReference>
<dbReference type="InterPro" id="IPR049437">
    <property type="entry name" value="tRNA-synt_1c_C2"/>
</dbReference>
<evidence type="ECO:0000256" key="7">
    <source>
        <dbReference type="ARBA" id="ARBA00022840"/>
    </source>
</evidence>
<dbReference type="Pfam" id="PF20974">
    <property type="entry name" value="tRNA-synt_1c_C2"/>
    <property type="match status" value="1"/>
</dbReference>
<dbReference type="InterPro" id="IPR033131">
    <property type="entry name" value="Pectinesterase_Asp_AS"/>
</dbReference>
<evidence type="ECO:0000313" key="20">
    <source>
        <dbReference type="EMBL" id="CAE6110940.1"/>
    </source>
</evidence>
<feature type="active site" evidence="13">
    <location>
        <position position="1001"/>
    </location>
</feature>
<evidence type="ECO:0000259" key="18">
    <source>
        <dbReference type="Pfam" id="PF04558"/>
    </source>
</evidence>
<dbReference type="InterPro" id="IPR011035">
    <property type="entry name" value="Ribosomal_bL25/Gln-tRNA_synth"/>
</dbReference>
<dbReference type="GO" id="GO:0005524">
    <property type="term" value="F:ATP binding"/>
    <property type="evidence" value="ECO:0007669"/>
    <property type="project" value="UniProtKB-KW"/>
</dbReference>
<dbReference type="FunFam" id="3.40.50.620:FF:000037">
    <property type="entry name" value="Glutamine--tRNA ligase cytoplasmic"/>
    <property type="match status" value="1"/>
</dbReference>
<evidence type="ECO:0000256" key="1">
    <source>
        <dbReference type="ARBA" id="ARBA00005184"/>
    </source>
</evidence>
<dbReference type="InterPro" id="IPR012334">
    <property type="entry name" value="Pectin_lyas_fold"/>
</dbReference>
<dbReference type="InterPro" id="IPR042558">
    <property type="entry name" value="Gln-tRNA-synth_Ib_RNA-bd_N_1"/>
</dbReference>
<evidence type="ECO:0000256" key="8">
    <source>
        <dbReference type="ARBA" id="ARBA00022917"/>
    </source>
</evidence>
<dbReference type="InterPro" id="IPR001412">
    <property type="entry name" value="aa-tRNA-synth_I_CS"/>
</dbReference>
<evidence type="ECO:0000256" key="6">
    <source>
        <dbReference type="ARBA" id="ARBA00022801"/>
    </source>
</evidence>
<keyword evidence="7" id="KW-0067">ATP-binding</keyword>
<dbReference type="Gene3D" id="2.40.240.10">
    <property type="entry name" value="Ribosomal Protein L25, Chain P"/>
    <property type="match status" value="2"/>
</dbReference>
<feature type="domain" description="Glutaminyl-tRNA synthetase class Ib non-specific RNA-binding" evidence="17">
    <location>
        <begin position="169"/>
        <end position="240"/>
    </location>
</feature>
<accession>A0A8S2ANN5</accession>
<evidence type="ECO:0000256" key="10">
    <source>
        <dbReference type="ARBA" id="ARBA00023146"/>
    </source>
</evidence>
<dbReference type="CDD" id="cd00807">
    <property type="entry name" value="GlnRS_core"/>
    <property type="match status" value="1"/>
</dbReference>
<evidence type="ECO:0000259" key="15">
    <source>
        <dbReference type="Pfam" id="PF01095"/>
    </source>
</evidence>
<dbReference type="PRINTS" id="PR00987">
    <property type="entry name" value="TRNASYNTHGLU"/>
</dbReference>
<evidence type="ECO:0000256" key="13">
    <source>
        <dbReference type="PROSITE-ProRule" id="PRU10040"/>
    </source>
</evidence>
<organism evidence="20 21">
    <name type="scientific">Arabidopsis arenosa</name>
    <name type="common">Sand rock-cress</name>
    <name type="synonym">Cardaminopsis arenosa</name>
    <dbReference type="NCBI Taxonomy" id="38785"/>
    <lineage>
        <taxon>Eukaryota</taxon>
        <taxon>Viridiplantae</taxon>
        <taxon>Streptophyta</taxon>
        <taxon>Embryophyta</taxon>
        <taxon>Tracheophyta</taxon>
        <taxon>Spermatophyta</taxon>
        <taxon>Magnoliopsida</taxon>
        <taxon>eudicotyledons</taxon>
        <taxon>Gunneridae</taxon>
        <taxon>Pentapetalae</taxon>
        <taxon>rosids</taxon>
        <taxon>malvids</taxon>
        <taxon>Brassicales</taxon>
        <taxon>Brassicaceae</taxon>
        <taxon>Camelineae</taxon>
        <taxon>Arabidopsis</taxon>
    </lineage>
</organism>
<dbReference type="SUPFAM" id="SSF50715">
    <property type="entry name" value="Ribosomal protein L25-like"/>
    <property type="match status" value="1"/>
</dbReference>
<dbReference type="Pfam" id="PF04557">
    <property type="entry name" value="tRNA_synt_1c_R2"/>
    <property type="match status" value="1"/>
</dbReference>
<dbReference type="GO" id="GO:0048608">
    <property type="term" value="P:reproductive structure development"/>
    <property type="evidence" value="ECO:0007669"/>
    <property type="project" value="UniProtKB-ARBA"/>
</dbReference>
<reference evidence="20" key="1">
    <citation type="submission" date="2021-01" db="EMBL/GenBank/DDBJ databases">
        <authorList>
            <person name="Bezrukov I."/>
        </authorList>
    </citation>
    <scope>NUCLEOTIDE SEQUENCE</scope>
</reference>
<evidence type="ECO:0000256" key="3">
    <source>
        <dbReference type="ARBA" id="ARBA00012836"/>
    </source>
</evidence>